<evidence type="ECO:0000256" key="6">
    <source>
        <dbReference type="ARBA" id="ARBA00023295"/>
    </source>
</evidence>
<evidence type="ECO:0000256" key="7">
    <source>
        <dbReference type="SAM" id="SignalP"/>
    </source>
</evidence>
<comment type="catalytic activity">
    <reaction evidence="1">
        <text>Hydrolysis of terminal, non-reducing beta-D-glucosyl residues with release of beta-D-glucose.</text>
        <dbReference type="EC" id="3.2.1.21"/>
    </reaction>
</comment>
<dbReference type="InterPro" id="IPR051915">
    <property type="entry name" value="Cellulose_Degrad_GH3"/>
</dbReference>
<evidence type="ECO:0000313" key="9">
    <source>
        <dbReference type="EMBL" id="MFC4675823.1"/>
    </source>
</evidence>
<evidence type="ECO:0000256" key="2">
    <source>
        <dbReference type="ARBA" id="ARBA00005336"/>
    </source>
</evidence>
<dbReference type="SMART" id="SM01217">
    <property type="entry name" value="Fn3_like"/>
    <property type="match status" value="1"/>
</dbReference>
<feature type="domain" description="Fibronectin type III-like" evidence="8">
    <location>
        <begin position="689"/>
        <end position="758"/>
    </location>
</feature>
<dbReference type="SUPFAM" id="SSF51445">
    <property type="entry name" value="(Trans)glycosidases"/>
    <property type="match status" value="1"/>
</dbReference>
<dbReference type="PROSITE" id="PS51257">
    <property type="entry name" value="PROKAR_LIPOPROTEIN"/>
    <property type="match status" value="1"/>
</dbReference>
<dbReference type="InterPro" id="IPR001764">
    <property type="entry name" value="Glyco_hydro_3_N"/>
</dbReference>
<dbReference type="PANTHER" id="PTHR30620:SF16">
    <property type="entry name" value="LYSOSOMAL BETA GLUCOSIDASE"/>
    <property type="match status" value="1"/>
</dbReference>
<dbReference type="SUPFAM" id="SSF52279">
    <property type="entry name" value="Beta-D-glucan exohydrolase, C-terminal domain"/>
    <property type="match status" value="1"/>
</dbReference>
<keyword evidence="6" id="KW-0326">Glycosidase</keyword>
<accession>A0ABV9L0I4</accession>
<gene>
    <name evidence="9" type="ORF">ACFO6W_19220</name>
</gene>
<dbReference type="EC" id="3.2.1.21" evidence="3"/>
<organism evidence="9 10">
    <name type="scientific">Dysgonomonas termitidis</name>
    <dbReference type="NCBI Taxonomy" id="1516126"/>
    <lineage>
        <taxon>Bacteria</taxon>
        <taxon>Pseudomonadati</taxon>
        <taxon>Bacteroidota</taxon>
        <taxon>Bacteroidia</taxon>
        <taxon>Bacteroidales</taxon>
        <taxon>Dysgonomonadaceae</taxon>
        <taxon>Dysgonomonas</taxon>
    </lineage>
</organism>
<keyword evidence="4 7" id="KW-0732">Signal</keyword>
<reference evidence="10" key="1">
    <citation type="journal article" date="2019" name="Int. J. Syst. Evol. Microbiol.">
        <title>The Global Catalogue of Microorganisms (GCM) 10K type strain sequencing project: providing services to taxonomists for standard genome sequencing and annotation.</title>
        <authorList>
            <consortium name="The Broad Institute Genomics Platform"/>
            <consortium name="The Broad Institute Genome Sequencing Center for Infectious Disease"/>
            <person name="Wu L."/>
            <person name="Ma J."/>
        </authorList>
    </citation>
    <scope>NUCLEOTIDE SEQUENCE [LARGE SCALE GENOMIC DNA]</scope>
    <source>
        <strain evidence="10">CCUG 66188</strain>
    </source>
</reference>
<dbReference type="InterPro" id="IPR026891">
    <property type="entry name" value="Fn3-like"/>
</dbReference>
<evidence type="ECO:0000256" key="4">
    <source>
        <dbReference type="ARBA" id="ARBA00022729"/>
    </source>
</evidence>
<dbReference type="InterPro" id="IPR013783">
    <property type="entry name" value="Ig-like_fold"/>
</dbReference>
<proteinExistence type="inferred from homology"/>
<dbReference type="PANTHER" id="PTHR30620">
    <property type="entry name" value="PERIPLASMIC BETA-GLUCOSIDASE-RELATED"/>
    <property type="match status" value="1"/>
</dbReference>
<protein>
    <recommendedName>
        <fullName evidence="3">beta-glucosidase</fullName>
        <ecNumber evidence="3">3.2.1.21</ecNumber>
    </recommendedName>
</protein>
<evidence type="ECO:0000256" key="5">
    <source>
        <dbReference type="ARBA" id="ARBA00022801"/>
    </source>
</evidence>
<feature type="signal peptide" evidence="7">
    <location>
        <begin position="1"/>
        <end position="20"/>
    </location>
</feature>
<dbReference type="InterPro" id="IPR002772">
    <property type="entry name" value="Glyco_hydro_3_C"/>
</dbReference>
<dbReference type="InterPro" id="IPR017853">
    <property type="entry name" value="GH"/>
</dbReference>
<comment type="similarity">
    <text evidence="2">Belongs to the glycosyl hydrolase 3 family.</text>
</comment>
<dbReference type="GO" id="GO:0016787">
    <property type="term" value="F:hydrolase activity"/>
    <property type="evidence" value="ECO:0007669"/>
    <property type="project" value="UniProtKB-KW"/>
</dbReference>
<dbReference type="EMBL" id="JBHSGN010000117">
    <property type="protein sequence ID" value="MFC4675823.1"/>
    <property type="molecule type" value="Genomic_DNA"/>
</dbReference>
<dbReference type="Pfam" id="PF14310">
    <property type="entry name" value="Fn3-like"/>
    <property type="match status" value="1"/>
</dbReference>
<evidence type="ECO:0000256" key="3">
    <source>
        <dbReference type="ARBA" id="ARBA00012744"/>
    </source>
</evidence>
<dbReference type="Pfam" id="PF00933">
    <property type="entry name" value="Glyco_hydro_3"/>
    <property type="match status" value="1"/>
</dbReference>
<evidence type="ECO:0000313" key="10">
    <source>
        <dbReference type="Proteomes" id="UP001596023"/>
    </source>
</evidence>
<dbReference type="PRINTS" id="PR00133">
    <property type="entry name" value="GLHYDRLASE3"/>
</dbReference>
<dbReference type="Pfam" id="PF01915">
    <property type="entry name" value="Glyco_hydro_3_C"/>
    <property type="match status" value="1"/>
</dbReference>
<keyword evidence="5 9" id="KW-0378">Hydrolase</keyword>
<dbReference type="Proteomes" id="UP001596023">
    <property type="component" value="Unassembled WGS sequence"/>
</dbReference>
<sequence>MKKHYLIRWMVVSAALITVAGCSTDDKDLYKSAGQPVEKRVENLLSQMTLEEKVAQMCQYVGLKHMQIAEKNMTVKELKKNHAQGFYPGLHSSDLVHMVEEGMIGSFLHATDLKEANYLQSLAQKSRLKIPLLMGIDAIHGNGQCVGATIYPTPIGQASTFDPALVEQVSKETALEMRAMGSHWSFTPNVEVARDPRWGRVGETFGEDPFLVSKMGVATIKGLQGENFDTPENVLACAKHFVGGSQPVNGINGAPFDGSERTLREIFFPPFKACVEAGAYTIMTAHNEVNGIPAHGNKWLMQDILSKEWNFKGFIVSDWMDIERMHDYHSVAESMDDAFIMSVSAGMDMHMHGPGFMEGIVKAVREGKLSEKRINESVRKILTAKFKLGLFENPYYDEVKSKEVLFNPSHQKTALDIARKSIVLLKNDNILPLTESKYKKVFVTGPNADTHVILGDWAVPQPRENIVTVLDGLKRISPETQFTTLEFGWNLRTMKPEKIKQAGVMAKQADLAIVVVGENSMREHWGEKTCGENTDRMDINLPGLQQELVETIYNTGVPTIVVLINGRPLGVEWIAGNVQALVEAWEPGSFGGQAIAEILYGKVNPSGKLPVTIPRNVGQIQCVYNHKYTTKWFPYAIGNSGPLYPFGYGLSYTTFKYENLKIEKEQVTSKESVTASIDVVNAGQFDGEEIIQLYIRDDYSSATRPVKELKDFSRISLKKGERKTISFRLTPEQLAFYNADMEYGVEEGTFTLMIGSSSRDEDLQKITLKVKN</sequence>
<dbReference type="RefSeq" id="WP_379999418.1">
    <property type="nucleotide sequence ID" value="NZ_JBHSGN010000117.1"/>
</dbReference>
<dbReference type="InterPro" id="IPR036962">
    <property type="entry name" value="Glyco_hydro_3_N_sf"/>
</dbReference>
<keyword evidence="10" id="KW-1185">Reference proteome</keyword>
<dbReference type="Gene3D" id="3.20.20.300">
    <property type="entry name" value="Glycoside hydrolase, family 3, N-terminal domain"/>
    <property type="match status" value="1"/>
</dbReference>
<comment type="caution">
    <text evidence="9">The sequence shown here is derived from an EMBL/GenBank/DDBJ whole genome shotgun (WGS) entry which is preliminary data.</text>
</comment>
<name>A0ABV9L0I4_9BACT</name>
<dbReference type="InterPro" id="IPR036881">
    <property type="entry name" value="Glyco_hydro_3_C_sf"/>
</dbReference>
<dbReference type="Gene3D" id="3.40.50.1700">
    <property type="entry name" value="Glycoside hydrolase family 3 C-terminal domain"/>
    <property type="match status" value="1"/>
</dbReference>
<feature type="chain" id="PRO_5046556651" description="beta-glucosidase" evidence="7">
    <location>
        <begin position="21"/>
        <end position="772"/>
    </location>
</feature>
<evidence type="ECO:0000256" key="1">
    <source>
        <dbReference type="ARBA" id="ARBA00000448"/>
    </source>
</evidence>
<dbReference type="Gene3D" id="2.60.40.10">
    <property type="entry name" value="Immunoglobulins"/>
    <property type="match status" value="1"/>
</dbReference>
<evidence type="ECO:0000259" key="8">
    <source>
        <dbReference type="SMART" id="SM01217"/>
    </source>
</evidence>